<keyword evidence="3" id="KW-1185">Reference proteome</keyword>
<feature type="transmembrane region" description="Helical" evidence="1">
    <location>
        <begin position="165"/>
        <end position="184"/>
    </location>
</feature>
<dbReference type="KEGG" id="aft:BBF96_07510"/>
<sequence>MRLTKQSLVIILLICLIALLFSGGMYLLRKPKFKGPIQADLKLNREAFLIGDEMIVTLTVLTKPGYTVEMPVISPPKGVELKRKEKKGPDKKWGIVHYEDRYCFMTFEPGKYQLPEIVVKYTTPEGEKKEWIVPGLTLVVESLLSEDAKDIRDLKPVENVSSNQLIYYLLAGLILLGMIGYLIFRHLKKKNDIEIVKETSLPAHEIAYQRLAELEASDLLEKGEIDRYFTILSEIVREYIENRFGAKAREMTTQEFLEQAIRKLELALEHQELLKKFLYQSDLVKYARHIPAYEEIEQAFKTARRFVDETRFVEEGGEEDV</sequence>
<accession>A0A3Q9HQI0</accession>
<dbReference type="EMBL" id="CP016379">
    <property type="protein sequence ID" value="AZR73245.1"/>
    <property type="molecule type" value="Genomic_DNA"/>
</dbReference>
<gene>
    <name evidence="2" type="ORF">BBF96_07510</name>
</gene>
<dbReference type="OrthoDB" id="260093at2"/>
<keyword evidence="1" id="KW-0812">Transmembrane</keyword>
<evidence type="ECO:0000256" key="1">
    <source>
        <dbReference type="SAM" id="Phobius"/>
    </source>
</evidence>
<keyword evidence="1" id="KW-1133">Transmembrane helix</keyword>
<evidence type="ECO:0000313" key="2">
    <source>
        <dbReference type="EMBL" id="AZR73245.1"/>
    </source>
</evidence>
<feature type="transmembrane region" description="Helical" evidence="1">
    <location>
        <begin position="7"/>
        <end position="28"/>
    </location>
</feature>
<reference evidence="2 3" key="1">
    <citation type="submission" date="2016-07" db="EMBL/GenBank/DDBJ databases">
        <title>Genome and transcriptome analysis of iron-reducing fermentative bacteria Anoxybacter fermentans.</title>
        <authorList>
            <person name="Zeng X."/>
            <person name="Shao Z."/>
        </authorList>
    </citation>
    <scope>NUCLEOTIDE SEQUENCE [LARGE SCALE GENOMIC DNA]</scope>
    <source>
        <strain evidence="2 3">DY22613</strain>
    </source>
</reference>
<name>A0A3Q9HQI0_9FIRM</name>
<proteinExistence type="predicted"/>
<dbReference type="RefSeq" id="WP_127016574.1">
    <property type="nucleotide sequence ID" value="NZ_CP016379.1"/>
</dbReference>
<keyword evidence="1" id="KW-0472">Membrane</keyword>
<protein>
    <recommendedName>
        <fullName evidence="4">DUF4381 domain-containing protein</fullName>
    </recommendedName>
</protein>
<evidence type="ECO:0000313" key="3">
    <source>
        <dbReference type="Proteomes" id="UP000267250"/>
    </source>
</evidence>
<dbReference type="AlphaFoldDB" id="A0A3Q9HQI0"/>
<dbReference type="Proteomes" id="UP000267250">
    <property type="component" value="Chromosome"/>
</dbReference>
<organism evidence="2 3">
    <name type="scientific">Anoxybacter fermentans</name>
    <dbReference type="NCBI Taxonomy" id="1323375"/>
    <lineage>
        <taxon>Bacteria</taxon>
        <taxon>Bacillati</taxon>
        <taxon>Bacillota</taxon>
        <taxon>Clostridia</taxon>
        <taxon>Halanaerobiales</taxon>
        <taxon>Anoxybacter</taxon>
    </lineage>
</organism>
<evidence type="ECO:0008006" key="4">
    <source>
        <dbReference type="Google" id="ProtNLM"/>
    </source>
</evidence>